<dbReference type="OrthoDB" id="126994at2759"/>
<proteinExistence type="predicted"/>
<evidence type="ECO:0000313" key="3">
    <source>
        <dbReference type="EMBL" id="KAG7378641.1"/>
    </source>
</evidence>
<organism evidence="3 4">
    <name type="scientific">Phytophthora pseudosyringae</name>
    <dbReference type="NCBI Taxonomy" id="221518"/>
    <lineage>
        <taxon>Eukaryota</taxon>
        <taxon>Sar</taxon>
        <taxon>Stramenopiles</taxon>
        <taxon>Oomycota</taxon>
        <taxon>Peronosporomycetes</taxon>
        <taxon>Peronosporales</taxon>
        <taxon>Peronosporaceae</taxon>
        <taxon>Phytophthora</taxon>
    </lineage>
</organism>
<keyword evidence="2" id="KW-1133">Transmembrane helix</keyword>
<keyword evidence="4" id="KW-1185">Reference proteome</keyword>
<dbReference type="EMBL" id="JAGDFM010000407">
    <property type="protein sequence ID" value="KAG7378641.1"/>
    <property type="molecule type" value="Genomic_DNA"/>
</dbReference>
<feature type="compositionally biased region" description="Basic residues" evidence="1">
    <location>
        <begin position="64"/>
        <end position="74"/>
    </location>
</feature>
<reference evidence="3" key="1">
    <citation type="submission" date="2021-02" db="EMBL/GenBank/DDBJ databases">
        <authorList>
            <person name="Palmer J.M."/>
        </authorList>
    </citation>
    <scope>NUCLEOTIDE SEQUENCE</scope>
    <source>
        <strain evidence="3">SCRP734</strain>
    </source>
</reference>
<evidence type="ECO:0000256" key="2">
    <source>
        <dbReference type="SAM" id="Phobius"/>
    </source>
</evidence>
<comment type="caution">
    <text evidence="3">The sequence shown here is derived from an EMBL/GenBank/DDBJ whole genome shotgun (WGS) entry which is preliminary data.</text>
</comment>
<evidence type="ECO:0008006" key="5">
    <source>
        <dbReference type="Google" id="ProtNLM"/>
    </source>
</evidence>
<name>A0A8T1VC42_9STRA</name>
<gene>
    <name evidence="3" type="ORF">PHYPSEUDO_009796</name>
</gene>
<protein>
    <recommendedName>
        <fullName evidence="5">Myb-like domain-containing protein</fullName>
    </recommendedName>
</protein>
<sequence length="241" mass="26330">MDHLKPHKMPSTSALLTVSSASSRTLSTTAFVVCISFMCGYLLLARNARFTRTLQPRSDGVAKATKRKGQRKQRAANWSTTETTELLTLRFQTEDIVANFLNQRLKGDKKPNWSTVASRMSTEREWDECQNRLKTLTSPCKKLVKEDMRTGNNTEDSVEYPPYGDTLLECLGPFSGLTGNAVADSEGSLATSCSAATAGEVSMGSDSDANSNDEVQTIPARPAATQSFGKRPSVFSLVQDE</sequence>
<feature type="region of interest" description="Disordered" evidence="1">
    <location>
        <begin position="200"/>
        <end position="241"/>
    </location>
</feature>
<feature type="compositionally biased region" description="Polar residues" evidence="1">
    <location>
        <begin position="204"/>
        <end position="215"/>
    </location>
</feature>
<dbReference type="Proteomes" id="UP000694044">
    <property type="component" value="Unassembled WGS sequence"/>
</dbReference>
<keyword evidence="2" id="KW-0472">Membrane</keyword>
<evidence type="ECO:0000256" key="1">
    <source>
        <dbReference type="SAM" id="MobiDB-lite"/>
    </source>
</evidence>
<accession>A0A8T1VC42</accession>
<keyword evidence="2" id="KW-0812">Transmembrane</keyword>
<feature type="region of interest" description="Disordered" evidence="1">
    <location>
        <begin position="57"/>
        <end position="76"/>
    </location>
</feature>
<evidence type="ECO:0000313" key="4">
    <source>
        <dbReference type="Proteomes" id="UP000694044"/>
    </source>
</evidence>
<dbReference type="AlphaFoldDB" id="A0A8T1VC42"/>
<feature type="transmembrane region" description="Helical" evidence="2">
    <location>
        <begin position="25"/>
        <end position="44"/>
    </location>
</feature>